<keyword evidence="2" id="KW-0378">Hydrolase</keyword>
<comment type="caution">
    <text evidence="2">The sequence shown here is derived from an EMBL/GenBank/DDBJ whole genome shotgun (WGS) entry which is preliminary data.</text>
</comment>
<dbReference type="InterPro" id="IPR000639">
    <property type="entry name" value="Epox_hydrolase-like"/>
</dbReference>
<protein>
    <submittedName>
        <fullName evidence="2">Alpha/beta hydrolase</fullName>
    </submittedName>
</protein>
<dbReference type="InterPro" id="IPR000073">
    <property type="entry name" value="AB_hydrolase_1"/>
</dbReference>
<dbReference type="SUPFAM" id="SSF53474">
    <property type="entry name" value="alpha/beta-Hydrolases"/>
    <property type="match status" value="1"/>
</dbReference>
<gene>
    <name evidence="2" type="ORF">NGM99_09710</name>
</gene>
<evidence type="ECO:0000313" key="3">
    <source>
        <dbReference type="Proteomes" id="UP001205906"/>
    </source>
</evidence>
<accession>A0ABT1C5G9</accession>
<dbReference type="Proteomes" id="UP001205906">
    <property type="component" value="Unassembled WGS sequence"/>
</dbReference>
<dbReference type="PANTHER" id="PTHR43433:SF4">
    <property type="entry name" value="NON-HEME CHLOROPEROXIDASE-RELATED"/>
    <property type="match status" value="1"/>
</dbReference>
<dbReference type="RefSeq" id="WP_252818354.1">
    <property type="nucleotide sequence ID" value="NZ_JAMXQS010000004.1"/>
</dbReference>
<feature type="domain" description="AB hydrolase-1" evidence="1">
    <location>
        <begin position="21"/>
        <end position="258"/>
    </location>
</feature>
<sequence length="272" mass="29998">MPLVQSSGNTDLFYNDWGSGKPVVLIHGWPLDADMWEHQSVFLARNGYRVIAYDRRGFGRSSQPWNGYDYDTFADDLKAVLDGLDIQGATLVGFSMGGGEVARYLSKYGSQRVSKAVLISAVTPFLLETADNPDGVPKSTFDQMVDGLEKDRPNFLATFNKQFFGAGLLNFSVSNEIMEWSRQVAMLASPKATVDCVRAFSETDFRADLAKIDVPTLVIHGDDDQTVPIDKSGALAAKLIPNAEYKVYKGEPHGLFHTAKDRLNEDLKAFIG</sequence>
<reference evidence="2 3" key="1">
    <citation type="submission" date="2022-06" db="EMBL/GenBank/DDBJ databases">
        <title>Mesorhizobium sp. strain RP14 Genome sequencing and assembly.</title>
        <authorList>
            <person name="Kim I."/>
        </authorList>
    </citation>
    <scope>NUCLEOTIDE SEQUENCE [LARGE SCALE GENOMIC DNA]</scope>
    <source>
        <strain evidence="3">RP14(2022)</strain>
    </source>
</reference>
<organism evidence="2 3">
    <name type="scientific">Mesorhizobium liriopis</name>
    <dbReference type="NCBI Taxonomy" id="2953882"/>
    <lineage>
        <taxon>Bacteria</taxon>
        <taxon>Pseudomonadati</taxon>
        <taxon>Pseudomonadota</taxon>
        <taxon>Alphaproteobacteria</taxon>
        <taxon>Hyphomicrobiales</taxon>
        <taxon>Phyllobacteriaceae</taxon>
        <taxon>Mesorhizobium</taxon>
    </lineage>
</organism>
<evidence type="ECO:0000259" key="1">
    <source>
        <dbReference type="Pfam" id="PF00561"/>
    </source>
</evidence>
<name>A0ABT1C5G9_9HYPH</name>
<dbReference type="Pfam" id="PF00561">
    <property type="entry name" value="Abhydrolase_1"/>
    <property type="match status" value="1"/>
</dbReference>
<dbReference type="Gene3D" id="3.40.50.1820">
    <property type="entry name" value="alpha/beta hydrolase"/>
    <property type="match status" value="1"/>
</dbReference>
<dbReference type="InterPro" id="IPR050471">
    <property type="entry name" value="AB_hydrolase"/>
</dbReference>
<dbReference type="GO" id="GO:0016787">
    <property type="term" value="F:hydrolase activity"/>
    <property type="evidence" value="ECO:0007669"/>
    <property type="project" value="UniProtKB-KW"/>
</dbReference>
<dbReference type="PRINTS" id="PR00111">
    <property type="entry name" value="ABHYDROLASE"/>
</dbReference>
<dbReference type="EMBL" id="JAMXQS010000004">
    <property type="protein sequence ID" value="MCO6050066.1"/>
    <property type="molecule type" value="Genomic_DNA"/>
</dbReference>
<dbReference type="PRINTS" id="PR00412">
    <property type="entry name" value="EPOXHYDRLASE"/>
</dbReference>
<dbReference type="InterPro" id="IPR029058">
    <property type="entry name" value="AB_hydrolase_fold"/>
</dbReference>
<evidence type="ECO:0000313" key="2">
    <source>
        <dbReference type="EMBL" id="MCO6050066.1"/>
    </source>
</evidence>
<proteinExistence type="predicted"/>
<dbReference type="PANTHER" id="PTHR43433">
    <property type="entry name" value="HYDROLASE, ALPHA/BETA FOLD FAMILY PROTEIN"/>
    <property type="match status" value="1"/>
</dbReference>
<keyword evidence="3" id="KW-1185">Reference proteome</keyword>